<evidence type="ECO:0008006" key="4">
    <source>
        <dbReference type="Google" id="ProtNLM"/>
    </source>
</evidence>
<dbReference type="RefSeq" id="WP_168569694.1">
    <property type="nucleotide sequence ID" value="NZ_CP051167.1"/>
</dbReference>
<feature type="region of interest" description="Disordered" evidence="1">
    <location>
        <begin position="26"/>
        <end position="48"/>
    </location>
</feature>
<sequence length="406" mass="44875">MKRFAPISVGLLCAVVVGAPGDRLAAQPRPTFSEETASQSKPAGPFPSFNSDRLDAQLRLYQQLLEESGPPDVLIVGSSRSLQGIDPIALEQALAHHGYPGVRVFNFGINGATAQAIDVLLRDIFTPEQLPNLILWADGVRAFNSGRRDRTYEAIVSSAGYERLSRGDRPLSLPAPPVEVARVNAISPTETKAIVVTPSDDPREMLATSYQAVRGWLSLVGTELRETYQERQQEMSWLGGEPAEPPPPLPTLDAVMSGQLAEHLQPTGFFPVTDRYDPATYYQTFPRVPGRYDGDYAAFSLQGEQQSALRAIARFSEAEQIPLVIVNLPLTQDYLDPTRSDAERLFRDQMQRLAAEHNFIFRDLSQLWPTRVEYFADPSHLNRFGAFAVALELAGDPAIPWSATRE</sequence>
<gene>
    <name evidence="2" type="ORF">HCG48_13900</name>
</gene>
<evidence type="ECO:0000313" key="2">
    <source>
        <dbReference type="EMBL" id="QIZ71542.1"/>
    </source>
</evidence>
<protein>
    <recommendedName>
        <fullName evidence="4">DUF1574 domain-containing protein</fullName>
    </recommendedName>
</protein>
<reference evidence="2 3" key="1">
    <citation type="submission" date="2020-04" db="EMBL/GenBank/DDBJ databases">
        <authorList>
            <person name="Basu S."/>
            <person name="Maruthanayagam V."/>
            <person name="Chakraborty S."/>
            <person name="Pramanik A."/>
            <person name="Mukherjee J."/>
            <person name="Brink B."/>
        </authorList>
    </citation>
    <scope>NUCLEOTIDE SEQUENCE [LARGE SCALE GENOMIC DNA]</scope>
    <source>
        <strain evidence="2 3">AP17</strain>
    </source>
</reference>
<organism evidence="2 3">
    <name type="scientific">Oxynema aestuarii AP17</name>
    <dbReference type="NCBI Taxonomy" id="2064643"/>
    <lineage>
        <taxon>Bacteria</taxon>
        <taxon>Bacillati</taxon>
        <taxon>Cyanobacteriota</taxon>
        <taxon>Cyanophyceae</taxon>
        <taxon>Oscillatoriophycideae</taxon>
        <taxon>Oscillatoriales</taxon>
        <taxon>Oscillatoriaceae</taxon>
        <taxon>Oxynema</taxon>
        <taxon>Oxynema aestuarii</taxon>
    </lineage>
</organism>
<name>A0A6H1TY65_9CYAN</name>
<dbReference type="AlphaFoldDB" id="A0A6H1TY65"/>
<accession>A0A6H1TY65</accession>
<keyword evidence="3" id="KW-1185">Reference proteome</keyword>
<dbReference type="KEGG" id="oxy:HCG48_13900"/>
<dbReference type="Proteomes" id="UP000500857">
    <property type="component" value="Chromosome"/>
</dbReference>
<evidence type="ECO:0000256" key="1">
    <source>
        <dbReference type="SAM" id="MobiDB-lite"/>
    </source>
</evidence>
<dbReference type="EMBL" id="CP051167">
    <property type="protein sequence ID" value="QIZ71542.1"/>
    <property type="molecule type" value="Genomic_DNA"/>
</dbReference>
<proteinExistence type="predicted"/>
<dbReference type="SUPFAM" id="SSF52266">
    <property type="entry name" value="SGNH hydrolase"/>
    <property type="match status" value="1"/>
</dbReference>
<evidence type="ECO:0000313" key="3">
    <source>
        <dbReference type="Proteomes" id="UP000500857"/>
    </source>
</evidence>